<dbReference type="PANTHER" id="PTHR34374">
    <property type="entry name" value="LARGE RIBOSOMAL RNA SUBUNIT ACCUMULATION PROTEIN YCED HOMOLOG 1, CHLOROPLASTIC"/>
    <property type="match status" value="1"/>
</dbReference>
<sequence>MKINVLQAKKAIGNEQTFEFVTSAEELAIEGETPWKSSVIHVEGNLINNGRAIAVEGMISANAQYQCSCCLEDFSANIEIPFSDNYQQANDEAIDDEADLAYYTGDEIDIADLVRESLILAEPLKSVCSETCRGLCPHCGINLNTAQCDCQGNLIDPRLAVLQKLLK</sequence>
<reference evidence="1 2" key="1">
    <citation type="journal article" date="2012" name="J. Bacteriol.">
        <title>Draft Genome Sequences for Two Metal-Reducing Pelosinus fermentans Strains Isolated from a Cr(VI)-Contaminated Site and for Type Strain R7.</title>
        <authorList>
            <person name="Brown S.D."/>
            <person name="Podar M."/>
            <person name="Klingeman D.M."/>
            <person name="Johnson C.M."/>
            <person name="Yang Z.K."/>
            <person name="Utturkar S.M."/>
            <person name="Land M.L."/>
            <person name="Mosher J.J."/>
            <person name="Hurt R.A.Jr."/>
            <person name="Phelps T.J."/>
            <person name="Palumbo A.V."/>
            <person name="Arkin A.P."/>
            <person name="Hazen T.C."/>
            <person name="Elias D.A."/>
        </authorList>
    </citation>
    <scope>NUCLEOTIDE SEQUENCE [LARGE SCALE GENOMIC DNA]</scope>
    <source>
        <strain evidence="1 2">B4</strain>
    </source>
</reference>
<dbReference type="Pfam" id="PF02620">
    <property type="entry name" value="YceD"/>
    <property type="match status" value="1"/>
</dbReference>
<proteinExistence type="predicted"/>
<dbReference type="PATRIC" id="fig|1149862.3.peg.2501"/>
<dbReference type="AlphaFoldDB" id="I9AYU1"/>
<keyword evidence="2" id="KW-1185">Reference proteome</keyword>
<evidence type="ECO:0000313" key="2">
    <source>
        <dbReference type="Proteomes" id="UP000004324"/>
    </source>
</evidence>
<dbReference type="PANTHER" id="PTHR34374:SF1">
    <property type="entry name" value="LARGE RIBOSOMAL RNA SUBUNIT ACCUMULATION PROTEIN YCED HOMOLOG 1, CHLOROPLASTIC"/>
    <property type="match status" value="1"/>
</dbReference>
<dbReference type="OrthoDB" id="9790372at2"/>
<comment type="caution">
    <text evidence="1">The sequence shown here is derived from an EMBL/GenBank/DDBJ whole genome shotgun (WGS) entry which is preliminary data.</text>
</comment>
<dbReference type="InterPro" id="IPR003772">
    <property type="entry name" value="YceD"/>
</dbReference>
<organism evidence="1 2">
    <name type="scientific">Pelosinus fermentans B4</name>
    <dbReference type="NCBI Taxonomy" id="1149862"/>
    <lineage>
        <taxon>Bacteria</taxon>
        <taxon>Bacillati</taxon>
        <taxon>Bacillota</taxon>
        <taxon>Negativicutes</taxon>
        <taxon>Selenomonadales</taxon>
        <taxon>Sporomusaceae</taxon>
        <taxon>Pelosinus</taxon>
    </lineage>
</organism>
<gene>
    <name evidence="1" type="ORF">FB4_3541</name>
</gene>
<evidence type="ECO:0008006" key="3">
    <source>
        <dbReference type="Google" id="ProtNLM"/>
    </source>
</evidence>
<dbReference type="EMBL" id="AKVJ01000028">
    <property type="protein sequence ID" value="EIW18067.1"/>
    <property type="molecule type" value="Genomic_DNA"/>
</dbReference>
<name>I9AYU1_9FIRM</name>
<dbReference type="Proteomes" id="UP000004324">
    <property type="component" value="Unassembled WGS sequence"/>
</dbReference>
<evidence type="ECO:0000313" key="1">
    <source>
        <dbReference type="EMBL" id="EIW18067.1"/>
    </source>
</evidence>
<accession>I9AYU1</accession>
<protein>
    <recommendedName>
        <fullName evidence="3">DUF177 domain-containing protein</fullName>
    </recommendedName>
</protein>